<reference evidence="2" key="1">
    <citation type="thesis" date="2020" institute="ProQuest LLC" country="789 East Eisenhower Parkway, Ann Arbor, MI, USA">
        <title>Comparative Genomics and Chromosome Evolution.</title>
        <authorList>
            <person name="Mudd A.B."/>
        </authorList>
    </citation>
    <scope>NUCLEOTIDE SEQUENCE</scope>
    <source>
        <strain evidence="2">HN-11 Male</strain>
        <tissue evidence="2">Kidney and liver</tissue>
    </source>
</reference>
<evidence type="ECO:0000313" key="2">
    <source>
        <dbReference type="EMBL" id="KAG9463123.1"/>
    </source>
</evidence>
<sequence>MAPSCGYIVHPVHLKCIYIYSVVIICRMGSCEQFWSCGDIFCPNRPGYNLSLHNVTSLTSVFQPLGFISQISTESPHPVIMPPMMPHTVPPPCRPHTVSASSQMHVSRYTRRSASDRCGL</sequence>
<comment type="caution">
    <text evidence="2">The sequence shown here is derived from an EMBL/GenBank/DDBJ whole genome shotgun (WGS) entry which is preliminary data.</text>
</comment>
<name>A0A8J6BMN9_ELECQ</name>
<proteinExistence type="predicted"/>
<accession>A0A8J6BMN9</accession>
<dbReference type="Proteomes" id="UP000770717">
    <property type="component" value="Unassembled WGS sequence"/>
</dbReference>
<dbReference type="AlphaFoldDB" id="A0A8J6BMN9"/>
<feature type="region of interest" description="Disordered" evidence="1">
    <location>
        <begin position="95"/>
        <end position="120"/>
    </location>
</feature>
<evidence type="ECO:0000256" key="1">
    <source>
        <dbReference type="SAM" id="MobiDB-lite"/>
    </source>
</evidence>
<gene>
    <name evidence="2" type="ORF">GDO78_022359</name>
</gene>
<protein>
    <submittedName>
        <fullName evidence="2">Uncharacterized protein</fullName>
    </submittedName>
</protein>
<evidence type="ECO:0000313" key="3">
    <source>
        <dbReference type="Proteomes" id="UP000770717"/>
    </source>
</evidence>
<organism evidence="2 3">
    <name type="scientific">Eleutherodactylus coqui</name>
    <name type="common">Puerto Rican coqui</name>
    <dbReference type="NCBI Taxonomy" id="57060"/>
    <lineage>
        <taxon>Eukaryota</taxon>
        <taxon>Metazoa</taxon>
        <taxon>Chordata</taxon>
        <taxon>Craniata</taxon>
        <taxon>Vertebrata</taxon>
        <taxon>Euteleostomi</taxon>
        <taxon>Amphibia</taxon>
        <taxon>Batrachia</taxon>
        <taxon>Anura</taxon>
        <taxon>Neobatrachia</taxon>
        <taxon>Hyloidea</taxon>
        <taxon>Eleutherodactylidae</taxon>
        <taxon>Eleutherodactylinae</taxon>
        <taxon>Eleutherodactylus</taxon>
        <taxon>Eleutherodactylus</taxon>
    </lineage>
</organism>
<keyword evidence="3" id="KW-1185">Reference proteome</keyword>
<dbReference type="EMBL" id="WNTK01007956">
    <property type="protein sequence ID" value="KAG9463123.1"/>
    <property type="molecule type" value="Genomic_DNA"/>
</dbReference>